<proteinExistence type="predicted"/>
<dbReference type="InterPro" id="IPR036390">
    <property type="entry name" value="WH_DNA-bd_sf"/>
</dbReference>
<dbReference type="CDD" id="cd00090">
    <property type="entry name" value="HTH_ARSR"/>
    <property type="match status" value="1"/>
</dbReference>
<feature type="region of interest" description="Disordered" evidence="1">
    <location>
        <begin position="244"/>
        <end position="304"/>
    </location>
</feature>
<reference evidence="5" key="1">
    <citation type="journal article" date="2019" name="Int. J. Syst. Evol. Microbiol.">
        <title>The Global Catalogue of Microorganisms (GCM) 10K type strain sequencing project: providing services to taxonomists for standard genome sequencing and annotation.</title>
        <authorList>
            <consortium name="The Broad Institute Genomics Platform"/>
            <consortium name="The Broad Institute Genome Sequencing Center for Infectious Disease"/>
            <person name="Wu L."/>
            <person name="Ma J."/>
        </authorList>
    </citation>
    <scope>NUCLEOTIDE SEQUENCE [LARGE SCALE GENOMIC DNA]</scope>
    <source>
        <strain evidence="5">NBRC 101365</strain>
    </source>
</reference>
<dbReference type="RefSeq" id="WP_284313312.1">
    <property type="nucleotide sequence ID" value="NZ_BSPC01000027.1"/>
</dbReference>
<gene>
    <name evidence="4" type="ORF">GCM10007874_32290</name>
</gene>
<sequence>MNETLTTTPFGRRSLSLGMLAANMVARECPTEAVVHKWKIFNAICEAKAALGASDRALAVLNALLSFHPETVLTGEGDLIVFPSNVQLALRAHGMPPATLRRHLAVLVNCGLVIRRDSPNGKRYARKGQGGEIETAFGFDLTPLVARAQEIEQLADTARQERRALLLLRERVTLYRREIAKMIAVGLEEGVPGDWNGLHATYRGLVQRIPRLPTKSELEPVALELTFLMDEIRNALEFHLNSRNPGANESQFERHIQNSNPESLTESELAFEEAKGKVQSAREPQGPVYSMGPQRAATDAPPPLGAERRVTLREQDPTDQVVPMKGYPLGMVLDACPDIIDYAKGGIASWRDLIAAAELVRKILGISPSAWEDAQVAMGPEAAGVVIAAMLQKAATINSAGGYLRNLTEKARGGQFSIGPMLMALLRTKRRVGKVRA</sequence>
<dbReference type="InterPro" id="IPR011991">
    <property type="entry name" value="ArsR-like_HTH"/>
</dbReference>
<dbReference type="Pfam" id="PF11800">
    <property type="entry name" value="RP-C_C"/>
    <property type="match status" value="1"/>
</dbReference>
<evidence type="ECO:0000259" key="3">
    <source>
        <dbReference type="Pfam" id="PF11800"/>
    </source>
</evidence>
<dbReference type="SUPFAM" id="SSF46785">
    <property type="entry name" value="Winged helix' DNA-binding domain"/>
    <property type="match status" value="1"/>
</dbReference>
<evidence type="ECO:0000313" key="5">
    <source>
        <dbReference type="Proteomes" id="UP001156882"/>
    </source>
</evidence>
<feature type="domain" description="Plasmid replication protein C C-terminal" evidence="3">
    <location>
        <begin position="328"/>
        <end position="427"/>
    </location>
</feature>
<protein>
    <submittedName>
        <fullName evidence="4">Replication initiation protein</fullName>
    </submittedName>
</protein>
<keyword evidence="5" id="KW-1185">Reference proteome</keyword>
<evidence type="ECO:0000313" key="4">
    <source>
        <dbReference type="EMBL" id="GLS20212.1"/>
    </source>
</evidence>
<dbReference type="NCBIfam" id="NF010396">
    <property type="entry name" value="PRK13824.1"/>
    <property type="match status" value="1"/>
</dbReference>
<organism evidence="4 5">
    <name type="scientific">Labrys miyagiensis</name>
    <dbReference type="NCBI Taxonomy" id="346912"/>
    <lineage>
        <taxon>Bacteria</taxon>
        <taxon>Pseudomonadati</taxon>
        <taxon>Pseudomonadota</taxon>
        <taxon>Alphaproteobacteria</taxon>
        <taxon>Hyphomicrobiales</taxon>
        <taxon>Xanthobacteraceae</taxon>
        <taxon>Labrys</taxon>
    </lineage>
</organism>
<evidence type="ECO:0000256" key="1">
    <source>
        <dbReference type="SAM" id="MobiDB-lite"/>
    </source>
</evidence>
<dbReference type="InterPro" id="IPR005090">
    <property type="entry name" value="RepC_N"/>
</dbReference>
<dbReference type="InterPro" id="IPR047611">
    <property type="entry name" value="RepABC_RepC"/>
</dbReference>
<name>A0ABQ6CKQ7_9HYPH</name>
<accession>A0ABQ6CKQ7</accession>
<comment type="caution">
    <text evidence="4">The sequence shown here is derived from an EMBL/GenBank/DDBJ whole genome shotgun (WGS) entry which is preliminary data.</text>
</comment>
<dbReference type="EMBL" id="BSPC01000027">
    <property type="protein sequence ID" value="GLS20212.1"/>
    <property type="molecule type" value="Genomic_DNA"/>
</dbReference>
<dbReference type="InterPro" id="IPR021760">
    <property type="entry name" value="RepC_C"/>
</dbReference>
<dbReference type="NCBIfam" id="NF040974">
    <property type="entry name" value="RepABC_RepC"/>
    <property type="match status" value="1"/>
</dbReference>
<dbReference type="Pfam" id="PF03428">
    <property type="entry name" value="RP-C"/>
    <property type="match status" value="1"/>
</dbReference>
<feature type="compositionally biased region" description="Polar residues" evidence="1">
    <location>
        <begin position="257"/>
        <end position="266"/>
    </location>
</feature>
<dbReference type="Proteomes" id="UP001156882">
    <property type="component" value="Unassembled WGS sequence"/>
</dbReference>
<feature type="domain" description="Plasmid replication protein C N-terminal" evidence="2">
    <location>
        <begin position="13"/>
        <end position="185"/>
    </location>
</feature>
<evidence type="ECO:0000259" key="2">
    <source>
        <dbReference type="Pfam" id="PF03428"/>
    </source>
</evidence>